<accession>A0A7J6L4W6</accession>
<sequence length="224" mass="25879">MKIMSDIKDEGQREAQLRSNLVQTREACAQTRAELAAQEQAVKHDGEHQRDQLRIVSREYGEQAARLEALKEKLTERKKQREALQRQSHPAPKGDEGSWGDTTFDGRYPPLISNLYVEKFSDAHAKLLHDCLVRGETPPLIVSHLQYETILSRRLCRVKLEQRRVLLGLNPDGRRIGRYKWKTRSDYANSRSKCRGKFIKEKDQQLAIEDSQEAEGQLQLEDAM</sequence>
<gene>
    <name evidence="2" type="ORF">FOL47_010083</name>
</gene>
<comment type="caution">
    <text evidence="2">The sequence shown here is derived from an EMBL/GenBank/DDBJ whole genome shotgun (WGS) entry which is preliminary data.</text>
</comment>
<dbReference type="OrthoDB" id="469389at2759"/>
<evidence type="ECO:0000313" key="2">
    <source>
        <dbReference type="EMBL" id="KAF4654229.1"/>
    </source>
</evidence>
<dbReference type="AlphaFoldDB" id="A0A7J6L4W6"/>
<feature type="region of interest" description="Disordered" evidence="1">
    <location>
        <begin position="77"/>
        <end position="102"/>
    </location>
</feature>
<reference evidence="2 3" key="1">
    <citation type="submission" date="2020-04" db="EMBL/GenBank/DDBJ databases">
        <title>Perkinsus chesapeaki whole genome sequence.</title>
        <authorList>
            <person name="Bogema D.R."/>
        </authorList>
    </citation>
    <scope>NUCLEOTIDE SEQUENCE [LARGE SCALE GENOMIC DNA]</scope>
    <source>
        <strain evidence="2">ATCC PRA-425</strain>
    </source>
</reference>
<evidence type="ECO:0000313" key="3">
    <source>
        <dbReference type="Proteomes" id="UP000591131"/>
    </source>
</evidence>
<organism evidence="2 3">
    <name type="scientific">Perkinsus chesapeaki</name>
    <name type="common">Clam parasite</name>
    <name type="synonym">Perkinsus andrewsi</name>
    <dbReference type="NCBI Taxonomy" id="330153"/>
    <lineage>
        <taxon>Eukaryota</taxon>
        <taxon>Sar</taxon>
        <taxon>Alveolata</taxon>
        <taxon>Perkinsozoa</taxon>
        <taxon>Perkinsea</taxon>
        <taxon>Perkinsida</taxon>
        <taxon>Perkinsidae</taxon>
        <taxon>Perkinsus</taxon>
    </lineage>
</organism>
<proteinExistence type="predicted"/>
<keyword evidence="3" id="KW-1185">Reference proteome</keyword>
<name>A0A7J6L4W6_PERCH</name>
<protein>
    <submittedName>
        <fullName evidence="2">Uncharacterized protein</fullName>
    </submittedName>
</protein>
<evidence type="ECO:0000256" key="1">
    <source>
        <dbReference type="SAM" id="MobiDB-lite"/>
    </source>
</evidence>
<dbReference type="EMBL" id="JAAPAO010000751">
    <property type="protein sequence ID" value="KAF4654229.1"/>
    <property type="molecule type" value="Genomic_DNA"/>
</dbReference>
<dbReference type="Proteomes" id="UP000591131">
    <property type="component" value="Unassembled WGS sequence"/>
</dbReference>